<evidence type="ECO:0000256" key="3">
    <source>
        <dbReference type="ARBA" id="ARBA00022448"/>
    </source>
</evidence>
<comment type="similarity">
    <text evidence="2">Belongs to the SLC13A/DASS transporter (TC 2.A.47) family. NADC subfamily.</text>
</comment>
<dbReference type="Pfam" id="PF00939">
    <property type="entry name" value="Na_sulph_symp"/>
    <property type="match status" value="1"/>
</dbReference>
<evidence type="ECO:0000313" key="8">
    <source>
        <dbReference type="EMBL" id="OWF50270.1"/>
    </source>
</evidence>
<gene>
    <name evidence="8" type="ORF">KP79_PYT16109</name>
</gene>
<dbReference type="AlphaFoldDB" id="A0A210QNF5"/>
<evidence type="ECO:0000313" key="9">
    <source>
        <dbReference type="Proteomes" id="UP000242188"/>
    </source>
</evidence>
<protein>
    <submittedName>
        <fullName evidence="8">Solute carrier family 13 member 3</fullName>
    </submittedName>
</protein>
<dbReference type="Proteomes" id="UP000242188">
    <property type="component" value="Unassembled WGS sequence"/>
</dbReference>
<keyword evidence="4 7" id="KW-0812">Transmembrane</keyword>
<feature type="transmembrane region" description="Helical" evidence="7">
    <location>
        <begin position="488"/>
        <end position="507"/>
    </location>
</feature>
<dbReference type="GO" id="GO:0005886">
    <property type="term" value="C:plasma membrane"/>
    <property type="evidence" value="ECO:0007669"/>
    <property type="project" value="TreeGrafter"/>
</dbReference>
<feature type="transmembrane region" description="Helical" evidence="7">
    <location>
        <begin position="534"/>
        <end position="552"/>
    </location>
</feature>
<reference evidence="8 9" key="1">
    <citation type="journal article" date="2017" name="Nat. Ecol. Evol.">
        <title>Scallop genome provides insights into evolution of bilaterian karyotype and development.</title>
        <authorList>
            <person name="Wang S."/>
            <person name="Zhang J."/>
            <person name="Jiao W."/>
            <person name="Li J."/>
            <person name="Xun X."/>
            <person name="Sun Y."/>
            <person name="Guo X."/>
            <person name="Huan P."/>
            <person name="Dong B."/>
            <person name="Zhang L."/>
            <person name="Hu X."/>
            <person name="Sun X."/>
            <person name="Wang J."/>
            <person name="Zhao C."/>
            <person name="Wang Y."/>
            <person name="Wang D."/>
            <person name="Huang X."/>
            <person name="Wang R."/>
            <person name="Lv J."/>
            <person name="Li Y."/>
            <person name="Zhang Z."/>
            <person name="Liu B."/>
            <person name="Lu W."/>
            <person name="Hui Y."/>
            <person name="Liang J."/>
            <person name="Zhou Z."/>
            <person name="Hou R."/>
            <person name="Li X."/>
            <person name="Liu Y."/>
            <person name="Li H."/>
            <person name="Ning X."/>
            <person name="Lin Y."/>
            <person name="Zhao L."/>
            <person name="Xing Q."/>
            <person name="Dou J."/>
            <person name="Li Y."/>
            <person name="Mao J."/>
            <person name="Guo H."/>
            <person name="Dou H."/>
            <person name="Li T."/>
            <person name="Mu C."/>
            <person name="Jiang W."/>
            <person name="Fu Q."/>
            <person name="Fu X."/>
            <person name="Miao Y."/>
            <person name="Liu J."/>
            <person name="Yu Q."/>
            <person name="Li R."/>
            <person name="Liao H."/>
            <person name="Li X."/>
            <person name="Kong Y."/>
            <person name="Jiang Z."/>
            <person name="Chourrout D."/>
            <person name="Li R."/>
            <person name="Bao Z."/>
        </authorList>
    </citation>
    <scope>NUCLEOTIDE SEQUENCE [LARGE SCALE GENOMIC DNA]</scope>
    <source>
        <strain evidence="8 9">PY_sf001</strain>
    </source>
</reference>
<evidence type="ECO:0000256" key="5">
    <source>
        <dbReference type="ARBA" id="ARBA00022989"/>
    </source>
</evidence>
<evidence type="ECO:0000256" key="6">
    <source>
        <dbReference type="ARBA" id="ARBA00023136"/>
    </source>
</evidence>
<feature type="transmembrane region" description="Helical" evidence="7">
    <location>
        <begin position="406"/>
        <end position="425"/>
    </location>
</feature>
<dbReference type="InterPro" id="IPR001898">
    <property type="entry name" value="SLC13A/DASS"/>
</dbReference>
<feature type="transmembrane region" description="Helical" evidence="7">
    <location>
        <begin position="263"/>
        <end position="296"/>
    </location>
</feature>
<keyword evidence="9" id="KW-1185">Reference proteome</keyword>
<evidence type="ECO:0000256" key="7">
    <source>
        <dbReference type="SAM" id="Phobius"/>
    </source>
</evidence>
<comment type="subcellular location">
    <subcellularLocation>
        <location evidence="1">Membrane</location>
        <topology evidence="1">Multi-pass membrane protein</topology>
    </subcellularLocation>
</comment>
<feature type="transmembrane region" description="Helical" evidence="7">
    <location>
        <begin position="223"/>
        <end position="243"/>
    </location>
</feature>
<comment type="caution">
    <text evidence="8">The sequence shown here is derived from an EMBL/GenBank/DDBJ whole genome shotgun (WGS) entry which is preliminary data.</text>
</comment>
<dbReference type="PANTHER" id="PTHR10283">
    <property type="entry name" value="SOLUTE CARRIER FAMILY 13 MEMBER"/>
    <property type="match status" value="1"/>
</dbReference>
<keyword evidence="6 7" id="KW-0472">Membrane</keyword>
<dbReference type="PANTHER" id="PTHR10283:SF82">
    <property type="entry name" value="SOLUTE CARRIER FAMILY 13 MEMBER 2"/>
    <property type="match status" value="1"/>
</dbReference>
<organism evidence="8 9">
    <name type="scientific">Mizuhopecten yessoensis</name>
    <name type="common">Japanese scallop</name>
    <name type="synonym">Patinopecten yessoensis</name>
    <dbReference type="NCBI Taxonomy" id="6573"/>
    <lineage>
        <taxon>Eukaryota</taxon>
        <taxon>Metazoa</taxon>
        <taxon>Spiralia</taxon>
        <taxon>Lophotrochozoa</taxon>
        <taxon>Mollusca</taxon>
        <taxon>Bivalvia</taxon>
        <taxon>Autobranchia</taxon>
        <taxon>Pteriomorphia</taxon>
        <taxon>Pectinida</taxon>
        <taxon>Pectinoidea</taxon>
        <taxon>Pectinidae</taxon>
        <taxon>Mizuhopecten</taxon>
    </lineage>
</organism>
<sequence>MVKQTLKNIWVLRQLLVVVLAPFFLLPIVFAVEGKESKCAYIIFVMAIFWITEALPIAVTALLPVVLFPVVGIMNAKDISTAYVNDTSMLFVGGLILAHAIEHWNIHKLFALRVLLWFGSEPHWLMLGMMIPTWFLSMWMSNTATAVMMLPIANAVLLQLQNIHSIDQGTHEEDVDQSDPDSKSVVIASEQASNESDNGLDQEAYMYDDEQHLNLCKALSMSICYAANIGGIATLTGTGVNVIMKGQSDLIFQKYDVDNPITFATWMQFGVPIATILLFMAWTWLVIYFLGLSSICRRQPREISNRIRKVLRREYEELGSITFAQGAVIGHFITMSTLWITRDLGGVGGWKDLFPEKTVSDSTSCILVSCSLFFFPANLPEILRCGMGGTLKYQPLLSWKSAERNISWGIIWLFGGGFALAKGSQETGLSDWIGEQLSVFSGLEIWVLNLILCYIVAAFTEVTSNSATATLILPIVIQLGLKLEVNPLYVTLPVTIAASISFMLPVATPPNAVVFSYGYITVIDMIKTGLPMNIVPIPIVVLLTEFLGNSIFDLKTFPTEFRNATISV</sequence>
<feature type="transmembrane region" description="Helical" evidence="7">
    <location>
        <begin position="83"/>
        <end position="102"/>
    </location>
</feature>
<dbReference type="OrthoDB" id="6493944at2759"/>
<evidence type="ECO:0000256" key="4">
    <source>
        <dbReference type="ARBA" id="ARBA00022692"/>
    </source>
</evidence>
<evidence type="ECO:0000256" key="1">
    <source>
        <dbReference type="ARBA" id="ARBA00004141"/>
    </source>
</evidence>
<keyword evidence="3" id="KW-0813">Transport</keyword>
<name>A0A210QNF5_MIZYE</name>
<evidence type="ECO:0000256" key="2">
    <source>
        <dbReference type="ARBA" id="ARBA00006772"/>
    </source>
</evidence>
<feature type="transmembrane region" description="Helical" evidence="7">
    <location>
        <begin position="41"/>
        <end position="71"/>
    </location>
</feature>
<feature type="transmembrane region" description="Helical" evidence="7">
    <location>
        <begin position="437"/>
        <end position="457"/>
    </location>
</feature>
<dbReference type="InterPro" id="IPR031312">
    <property type="entry name" value="Na/sul_symport_CS"/>
</dbReference>
<dbReference type="CDD" id="cd01115">
    <property type="entry name" value="SLC13_permease"/>
    <property type="match status" value="1"/>
</dbReference>
<dbReference type="PROSITE" id="PS01271">
    <property type="entry name" value="NA_SULFATE"/>
    <property type="match status" value="1"/>
</dbReference>
<dbReference type="GO" id="GO:0015141">
    <property type="term" value="F:succinate transmembrane transporter activity"/>
    <property type="evidence" value="ECO:0007669"/>
    <property type="project" value="UniProtKB-ARBA"/>
</dbReference>
<feature type="transmembrane region" description="Helical" evidence="7">
    <location>
        <begin position="317"/>
        <end position="340"/>
    </location>
</feature>
<proteinExistence type="inferred from homology"/>
<keyword evidence="5 7" id="KW-1133">Transmembrane helix</keyword>
<dbReference type="EMBL" id="NEDP02002708">
    <property type="protein sequence ID" value="OWF50270.1"/>
    <property type="molecule type" value="Genomic_DNA"/>
</dbReference>
<accession>A0A210QNF5</accession>